<evidence type="ECO:0000313" key="1">
    <source>
        <dbReference type="EMBL" id="KAF5386884.1"/>
    </source>
</evidence>
<dbReference type="EMBL" id="JAACJP010000002">
    <property type="protein sequence ID" value="KAF5386884.1"/>
    <property type="molecule type" value="Genomic_DNA"/>
</dbReference>
<sequence>MKMSSDRYLERGLCKLSLDIQICIQTFIEPLDVMSLRKTCKYLCDVTYQRSVWLHVARRVCVSRGLFLPSFPLEIMSRRALEHVALSSSSYRFCRMLIEMDADKPLIPGSIHILDSRCASFTNPPRQSRELYLIPGGRYLITRSDTAINLWDLGIDIAGRMRPLPVAALQSSAVEVYNPRPTDDGLGILLFVATVNDAGMTCGISVYSIYPSTPNPVFLLLTSLGGFNVTMGVWSSNDTRLAFLHSGRRILTIWDFKHNSILSWDNHNAEVFDILIFEDHVILFESRRFSLYKVPPLRPRKSEGGLGDVLAQGHSLMDFAYPSTDYCARLAVHWNPWTPLLNNYLFFGVVVDDAIGGGGSINYYIMKPLDDPDLPKMIPLLLACLATDYRLRLSTSSTLHLCGQYLSQSWFDPMYGVQIKLSTIPTKTVASGGTGGDFDRTIKLWAPGHNGDVVRDCSICPATGRLCLMTHDQEIRVIDFLTPL</sequence>
<gene>
    <name evidence="1" type="ORF">D9615_001554</name>
</gene>
<dbReference type="OrthoDB" id="3145038at2759"/>
<protein>
    <recommendedName>
        <fullName evidence="3">F-box domain-containing protein</fullName>
    </recommendedName>
</protein>
<keyword evidence="2" id="KW-1185">Reference proteome</keyword>
<reference evidence="1 2" key="1">
    <citation type="journal article" date="2020" name="ISME J.">
        <title>Uncovering the hidden diversity of litter-decomposition mechanisms in mushroom-forming fungi.</title>
        <authorList>
            <person name="Floudas D."/>
            <person name="Bentzer J."/>
            <person name="Ahren D."/>
            <person name="Johansson T."/>
            <person name="Persson P."/>
            <person name="Tunlid A."/>
        </authorList>
    </citation>
    <scope>NUCLEOTIDE SEQUENCE [LARGE SCALE GENOMIC DNA]</scope>
    <source>
        <strain evidence="1 2">CBS 661.87</strain>
    </source>
</reference>
<evidence type="ECO:0008006" key="3">
    <source>
        <dbReference type="Google" id="ProtNLM"/>
    </source>
</evidence>
<dbReference type="AlphaFoldDB" id="A0A8H5HPI5"/>
<organism evidence="1 2">
    <name type="scientific">Tricholomella constricta</name>
    <dbReference type="NCBI Taxonomy" id="117010"/>
    <lineage>
        <taxon>Eukaryota</taxon>
        <taxon>Fungi</taxon>
        <taxon>Dikarya</taxon>
        <taxon>Basidiomycota</taxon>
        <taxon>Agaricomycotina</taxon>
        <taxon>Agaricomycetes</taxon>
        <taxon>Agaricomycetidae</taxon>
        <taxon>Agaricales</taxon>
        <taxon>Tricholomatineae</taxon>
        <taxon>Lyophyllaceae</taxon>
        <taxon>Tricholomella</taxon>
    </lineage>
</organism>
<accession>A0A8H5HPI5</accession>
<comment type="caution">
    <text evidence="1">The sequence shown here is derived from an EMBL/GenBank/DDBJ whole genome shotgun (WGS) entry which is preliminary data.</text>
</comment>
<dbReference type="Proteomes" id="UP000565441">
    <property type="component" value="Unassembled WGS sequence"/>
</dbReference>
<evidence type="ECO:0000313" key="2">
    <source>
        <dbReference type="Proteomes" id="UP000565441"/>
    </source>
</evidence>
<proteinExistence type="predicted"/>
<dbReference type="InterPro" id="IPR036322">
    <property type="entry name" value="WD40_repeat_dom_sf"/>
</dbReference>
<dbReference type="SUPFAM" id="SSF50978">
    <property type="entry name" value="WD40 repeat-like"/>
    <property type="match status" value="1"/>
</dbReference>
<name>A0A8H5HPI5_9AGAR</name>